<evidence type="ECO:0000313" key="1">
    <source>
        <dbReference type="EMBL" id="CAK9269226.1"/>
    </source>
</evidence>
<dbReference type="PANTHER" id="PTHR37067:SF3">
    <property type="entry name" value="PX DOMAIN-CONTAINING PROTEIN"/>
    <property type="match status" value="1"/>
</dbReference>
<evidence type="ECO:0000313" key="2">
    <source>
        <dbReference type="Proteomes" id="UP001497444"/>
    </source>
</evidence>
<gene>
    <name evidence="1" type="ORF">CSSPJE1EN1_LOCUS14704</name>
</gene>
<dbReference type="Proteomes" id="UP001497444">
    <property type="component" value="Chromosome 2"/>
</dbReference>
<organism evidence="1 2">
    <name type="scientific">Sphagnum jensenii</name>
    <dbReference type="NCBI Taxonomy" id="128206"/>
    <lineage>
        <taxon>Eukaryota</taxon>
        <taxon>Viridiplantae</taxon>
        <taxon>Streptophyta</taxon>
        <taxon>Embryophyta</taxon>
        <taxon>Bryophyta</taxon>
        <taxon>Sphagnophytina</taxon>
        <taxon>Sphagnopsida</taxon>
        <taxon>Sphagnales</taxon>
        <taxon>Sphagnaceae</taxon>
        <taxon>Sphagnum</taxon>
    </lineage>
</organism>
<dbReference type="PANTHER" id="PTHR37067">
    <property type="entry name" value="PX DOMAIN-CONTAINING PROTEIN"/>
    <property type="match status" value="1"/>
</dbReference>
<reference evidence="1 2" key="1">
    <citation type="submission" date="2024-02" db="EMBL/GenBank/DDBJ databases">
        <authorList>
            <consortium name="ELIXIR-Norway"/>
            <consortium name="Elixir Norway"/>
        </authorList>
    </citation>
    <scope>NUCLEOTIDE SEQUENCE [LARGE SCALE GENOMIC DNA]</scope>
</reference>
<accession>A0ABP0WQU0</accession>
<dbReference type="EMBL" id="OZ020097">
    <property type="protein sequence ID" value="CAK9269226.1"/>
    <property type="molecule type" value="Genomic_DNA"/>
</dbReference>
<keyword evidence="2" id="KW-1185">Reference proteome</keyword>
<sequence>MSNQDKKEYFKSKVKRINTLHQHMDLTADSIEFVILADIVDTIIGDIFFRNDEQLLHDNNSDDDTTTVKTVTTIQQAKDYTKMAKLAGINDLIIGQYVRVMVAATLQNISDIIDNEFVWEISLAGDNNTHRGQSFFDLRLCACYCGDLTNLHLVIVPMFERHTAENMFNMVIKFFDALYDWWRDKLDRSVVQWREHDD</sequence>
<protein>
    <submittedName>
        <fullName evidence="1">Uncharacterized protein</fullName>
    </submittedName>
</protein>
<proteinExistence type="predicted"/>
<name>A0ABP0WQU0_9BRYO</name>